<evidence type="ECO:0000313" key="1">
    <source>
        <dbReference type="EMBL" id="OCB75391.1"/>
    </source>
</evidence>
<gene>
    <name evidence="1" type="ORF">LPBF_08335</name>
</gene>
<keyword evidence="2" id="KW-1185">Reference proteome</keyword>
<dbReference type="OrthoDB" id="751203at2"/>
<protein>
    <submittedName>
        <fullName evidence="1">NAD(P)-dependent oxidoreductase</fullName>
    </submittedName>
</protein>
<dbReference type="InterPro" id="IPR051783">
    <property type="entry name" value="NAD(P)-dependent_oxidoreduct"/>
</dbReference>
<dbReference type="SUPFAM" id="SSF51735">
    <property type="entry name" value="NAD(P)-binding Rossmann-fold domains"/>
    <property type="match status" value="1"/>
</dbReference>
<name>A0A1B9E0D7_9FLAO</name>
<evidence type="ECO:0000313" key="2">
    <source>
        <dbReference type="Proteomes" id="UP000093510"/>
    </source>
</evidence>
<dbReference type="STRING" id="1763534.GCA_001831475_00583"/>
<dbReference type="PANTHER" id="PTHR48079:SF6">
    <property type="entry name" value="NAD(P)-BINDING DOMAIN-CONTAINING PROTEIN-RELATED"/>
    <property type="match status" value="1"/>
</dbReference>
<dbReference type="InterPro" id="IPR036291">
    <property type="entry name" value="NAD(P)-bd_dom_sf"/>
</dbReference>
<organism evidence="1 2">
    <name type="scientific">Flavobacterium crassostreae</name>
    <dbReference type="NCBI Taxonomy" id="1763534"/>
    <lineage>
        <taxon>Bacteria</taxon>
        <taxon>Pseudomonadati</taxon>
        <taxon>Bacteroidota</taxon>
        <taxon>Flavobacteriia</taxon>
        <taxon>Flavobacteriales</taxon>
        <taxon>Flavobacteriaceae</taxon>
        <taxon>Flavobacterium</taxon>
    </lineage>
</organism>
<dbReference type="PANTHER" id="PTHR48079">
    <property type="entry name" value="PROTEIN YEEZ"/>
    <property type="match status" value="1"/>
</dbReference>
<dbReference type="GO" id="GO:0005737">
    <property type="term" value="C:cytoplasm"/>
    <property type="evidence" value="ECO:0007669"/>
    <property type="project" value="TreeGrafter"/>
</dbReference>
<dbReference type="AlphaFoldDB" id="A0A1B9E0D7"/>
<dbReference type="EMBL" id="LVEP01000029">
    <property type="protein sequence ID" value="OCB75391.1"/>
    <property type="molecule type" value="Genomic_DNA"/>
</dbReference>
<sequence length="267" mass="29186">MTTISILGCGWLGVPLAEALIKANFRVKGSTTSAQKQAVLTQKGIEPYVISLQTDGVLGEITAFLDQSALLIIAIPPKLRRNSSENFVAKIQQLLPYIENSGVQKVLFISSTSVYSDTNEIITEKSAHNPSTEAGKQLLVIEGILQNNPHFSTTILRFAGLVGADRNPVHFLAGKENLENPEAPINLIHQEDCIGIILKIISTNTWNQVFNAAADYHPSRAAYYTQKAVALDLVPPSFSRKNPSVGKTINSDTLKNTLNYLFIKNEL</sequence>
<dbReference type="Gene3D" id="3.40.50.720">
    <property type="entry name" value="NAD(P)-binding Rossmann-like Domain"/>
    <property type="match status" value="1"/>
</dbReference>
<dbReference type="Proteomes" id="UP000093510">
    <property type="component" value="Unassembled WGS sequence"/>
</dbReference>
<proteinExistence type="predicted"/>
<reference evidence="1 2" key="1">
    <citation type="submission" date="2016-03" db="EMBL/GenBank/DDBJ databases">
        <authorList>
            <person name="Ploux O."/>
        </authorList>
    </citation>
    <scope>NUCLEOTIDE SEQUENCE [LARGE SCALE GENOMIC DNA]</scope>
    <source>
        <strain evidence="1 2">LPB0076</strain>
    </source>
</reference>
<comment type="caution">
    <text evidence="1">The sequence shown here is derived from an EMBL/GenBank/DDBJ whole genome shotgun (WGS) entry which is preliminary data.</text>
</comment>
<dbReference type="GO" id="GO:0004029">
    <property type="term" value="F:aldehyde dehydrogenase (NAD+) activity"/>
    <property type="evidence" value="ECO:0007669"/>
    <property type="project" value="TreeGrafter"/>
</dbReference>
<dbReference type="RefSeq" id="WP_066334982.1">
    <property type="nucleotide sequence ID" value="NZ_CP017688.1"/>
</dbReference>
<accession>A0A1B9E0D7</accession>